<dbReference type="GO" id="GO:0005829">
    <property type="term" value="C:cytosol"/>
    <property type="evidence" value="ECO:0007669"/>
    <property type="project" value="TreeGrafter"/>
</dbReference>
<dbReference type="GO" id="GO:0047465">
    <property type="term" value="F:N-acylglucosamine-6-phosphate 2-epimerase activity"/>
    <property type="evidence" value="ECO:0007669"/>
    <property type="project" value="UniProtKB-EC"/>
</dbReference>
<evidence type="ECO:0000256" key="6">
    <source>
        <dbReference type="ARBA" id="ARBA00023277"/>
    </source>
</evidence>
<dbReference type="SUPFAM" id="SSF51366">
    <property type="entry name" value="Ribulose-phoshate binding barrel"/>
    <property type="match status" value="1"/>
</dbReference>
<evidence type="ECO:0000256" key="2">
    <source>
        <dbReference type="ARBA" id="ARBA00002147"/>
    </source>
</evidence>
<evidence type="ECO:0000256" key="5">
    <source>
        <dbReference type="ARBA" id="ARBA00023235"/>
    </source>
</evidence>
<comment type="pathway">
    <text evidence="3 7">Amino-sugar metabolism; N-acetylneuraminate degradation; D-fructose 6-phosphate from N-acetylneuraminate: step 3/5.</text>
</comment>
<evidence type="ECO:0000256" key="3">
    <source>
        <dbReference type="ARBA" id="ARBA00005081"/>
    </source>
</evidence>
<dbReference type="GO" id="GO:0005975">
    <property type="term" value="P:carbohydrate metabolic process"/>
    <property type="evidence" value="ECO:0007669"/>
    <property type="project" value="UniProtKB-UniRule"/>
</dbReference>
<dbReference type="AlphaFoldDB" id="A0A6H2H1J0"/>
<keyword evidence="6 7" id="KW-0119">Carbohydrate metabolism</keyword>
<dbReference type="RefSeq" id="WP_168909060.1">
    <property type="nucleotide sequence ID" value="NZ_CP051428.1"/>
</dbReference>
<organism evidence="9 10">
    <name type="scientific">Paenibacillus albicereus</name>
    <dbReference type="NCBI Taxonomy" id="2726185"/>
    <lineage>
        <taxon>Bacteria</taxon>
        <taxon>Bacillati</taxon>
        <taxon>Bacillota</taxon>
        <taxon>Bacilli</taxon>
        <taxon>Bacillales</taxon>
        <taxon>Paenibacillaceae</taxon>
        <taxon>Paenibacillus</taxon>
    </lineage>
</organism>
<dbReference type="GO" id="GO:0006053">
    <property type="term" value="P:N-acetylmannosamine catabolic process"/>
    <property type="evidence" value="ECO:0007669"/>
    <property type="project" value="TreeGrafter"/>
</dbReference>
<proteinExistence type="inferred from homology"/>
<dbReference type="InterPro" id="IPR013785">
    <property type="entry name" value="Aldolase_TIM"/>
</dbReference>
<comment type="function">
    <text evidence="2 7">Converts N-acetylmannosamine-6-phosphate (ManNAc-6-P) to N-acetylglucosamine-6-phosphate (GlcNAc-6-P).</text>
</comment>
<dbReference type="InterPro" id="IPR007260">
    <property type="entry name" value="NanE"/>
</dbReference>
<evidence type="ECO:0000256" key="4">
    <source>
        <dbReference type="ARBA" id="ARBA00007439"/>
    </source>
</evidence>
<comment type="similarity">
    <text evidence="4 7">Belongs to the NanE family.</text>
</comment>
<name>A0A6H2H1J0_9BACL</name>
<evidence type="ECO:0000256" key="7">
    <source>
        <dbReference type="HAMAP-Rule" id="MF_01235"/>
    </source>
</evidence>
<evidence type="ECO:0000313" key="10">
    <source>
        <dbReference type="Proteomes" id="UP000502136"/>
    </source>
</evidence>
<dbReference type="EC" id="5.1.3.9" evidence="7"/>
<evidence type="ECO:0000313" key="9">
    <source>
        <dbReference type="EMBL" id="QJC53522.1"/>
    </source>
</evidence>
<dbReference type="KEGG" id="palr:HGI30_19580"/>
<dbReference type="PANTHER" id="PTHR36204:SF1">
    <property type="entry name" value="N-ACETYLMANNOSAMINE-6-PHOSPHATE 2-EPIMERASE-RELATED"/>
    <property type="match status" value="1"/>
</dbReference>
<dbReference type="PANTHER" id="PTHR36204">
    <property type="entry name" value="N-ACETYLMANNOSAMINE-6-PHOSPHATE 2-EPIMERASE-RELATED"/>
    <property type="match status" value="1"/>
</dbReference>
<feature type="region of interest" description="Disordered" evidence="8">
    <location>
        <begin position="255"/>
        <end position="303"/>
    </location>
</feature>
<keyword evidence="5 7" id="KW-0413">Isomerase</keyword>
<evidence type="ECO:0000256" key="1">
    <source>
        <dbReference type="ARBA" id="ARBA00000056"/>
    </source>
</evidence>
<dbReference type="HAMAP" id="MF_01235">
    <property type="entry name" value="ManNAc6P_epimer"/>
    <property type="match status" value="1"/>
</dbReference>
<evidence type="ECO:0000256" key="8">
    <source>
        <dbReference type="SAM" id="MobiDB-lite"/>
    </source>
</evidence>
<comment type="catalytic activity">
    <reaction evidence="1 7">
        <text>an N-acyl-D-glucosamine 6-phosphate = an N-acyl-D-mannosamine 6-phosphate</text>
        <dbReference type="Rhea" id="RHEA:23932"/>
        <dbReference type="ChEBI" id="CHEBI:57599"/>
        <dbReference type="ChEBI" id="CHEBI:57666"/>
        <dbReference type="EC" id="5.1.3.9"/>
    </reaction>
</comment>
<sequence>MSGAGFLIPPRSLIVSCQALEGEPLHGGDAMVKMARAAVQSGAAGIRCNGASDIRAIREAVDVPVIGLIKRTMPGSDVFITPTAEEIGRIAEAGADIVALDVTDREGRLEQAQALIALARSRGLLVMADVSTLEEGLAAARMGADLVGTTLAGYTPYSRQLPGPDLRLVEELAAEVTVPIIAEGRIWTPEEAAAALACGAHAVVVGSAITRPQRIAARFAAALASGASAQGRAAGVDSSDADTFAGSVSFVKAADENGKPEADAAQAAGAGTGLPEAMDENGKPEADAAPAAGAVQPQERGAS</sequence>
<gene>
    <name evidence="7" type="primary">nanE</name>
    <name evidence="9" type="ORF">HGI30_19580</name>
</gene>
<dbReference type="EMBL" id="CP051428">
    <property type="protein sequence ID" value="QJC53522.1"/>
    <property type="molecule type" value="Genomic_DNA"/>
</dbReference>
<dbReference type="FunFam" id="3.20.20.70:FF:000035">
    <property type="entry name" value="Putative N-acetylmannosamine-6-phosphate 2-epimerase"/>
    <property type="match status" value="1"/>
</dbReference>
<dbReference type="UniPathway" id="UPA00629">
    <property type="reaction ID" value="UER00682"/>
</dbReference>
<protein>
    <recommendedName>
        <fullName evidence="7">Putative N-acetylmannosamine-6-phosphate 2-epimerase</fullName>
        <ecNumber evidence="7">5.1.3.9</ecNumber>
    </recommendedName>
    <alternativeName>
        <fullName evidence="7">ManNAc-6-P epimerase</fullName>
    </alternativeName>
</protein>
<keyword evidence="10" id="KW-1185">Reference proteome</keyword>
<dbReference type="InterPro" id="IPR011060">
    <property type="entry name" value="RibuloseP-bd_barrel"/>
</dbReference>
<dbReference type="Pfam" id="PF04131">
    <property type="entry name" value="NanE"/>
    <property type="match status" value="1"/>
</dbReference>
<dbReference type="GO" id="GO:0019262">
    <property type="term" value="P:N-acetylneuraminate catabolic process"/>
    <property type="evidence" value="ECO:0007669"/>
    <property type="project" value="UniProtKB-UniRule"/>
</dbReference>
<dbReference type="CDD" id="cd04729">
    <property type="entry name" value="NanE"/>
    <property type="match status" value="1"/>
</dbReference>
<dbReference type="Gene3D" id="3.20.20.70">
    <property type="entry name" value="Aldolase class I"/>
    <property type="match status" value="1"/>
</dbReference>
<accession>A0A6H2H1J0</accession>
<dbReference type="Proteomes" id="UP000502136">
    <property type="component" value="Chromosome"/>
</dbReference>
<dbReference type="NCBIfam" id="NF002231">
    <property type="entry name" value="PRK01130.1"/>
    <property type="match status" value="1"/>
</dbReference>
<reference evidence="9 10" key="1">
    <citation type="submission" date="2020-04" db="EMBL/GenBank/DDBJ databases">
        <title>Novel Paenibacillus strain UniB2 isolated from commercial digestive syrup.</title>
        <authorList>
            <person name="Thorat V."/>
            <person name="Kirdat K."/>
            <person name="Tiwarekar B."/>
            <person name="Yadav A."/>
        </authorList>
    </citation>
    <scope>NUCLEOTIDE SEQUENCE [LARGE SCALE GENOMIC DNA]</scope>
    <source>
        <strain evidence="9 10">UniB2</strain>
    </source>
</reference>